<dbReference type="Gene3D" id="3.40.630.30">
    <property type="match status" value="1"/>
</dbReference>
<accession>A0A448TS74</accession>
<dbReference type="NCBIfam" id="TIGR01575">
    <property type="entry name" value="rimI"/>
    <property type="match status" value="1"/>
</dbReference>
<dbReference type="CDD" id="cd04301">
    <property type="entry name" value="NAT_SF"/>
    <property type="match status" value="1"/>
</dbReference>
<evidence type="ECO:0000313" key="4">
    <source>
        <dbReference type="EMBL" id="VEJ08842.1"/>
    </source>
</evidence>
<feature type="active site" description="Proton acceptor" evidence="1">
    <location>
        <position position="103"/>
    </location>
</feature>
<dbReference type="InterPro" id="IPR006464">
    <property type="entry name" value="AcTrfase_RimI/Ard1"/>
</dbReference>
<comment type="subcellular location">
    <subcellularLocation>
        <location evidence="1 2">Cytoplasm</location>
    </subcellularLocation>
</comment>
<dbReference type="KEGG" id="adp:NCTC12871_00259"/>
<dbReference type="PANTHER" id="PTHR43617:SF35">
    <property type="entry name" value="[RIBOSOMAL PROTEIN BS18]-ALANINE N-ACETYLTRANSFERASE"/>
    <property type="match status" value="1"/>
</dbReference>
<dbReference type="Pfam" id="PF00583">
    <property type="entry name" value="Acetyltransf_1"/>
    <property type="match status" value="1"/>
</dbReference>
<keyword evidence="1 4" id="KW-0808">Transferase</keyword>
<proteinExistence type="inferred from homology"/>
<dbReference type="InterPro" id="IPR000182">
    <property type="entry name" value="GNAT_dom"/>
</dbReference>
<evidence type="ECO:0000313" key="5">
    <source>
        <dbReference type="Proteomes" id="UP000279799"/>
    </source>
</evidence>
<comment type="function">
    <text evidence="1 2">Acetylates the N-terminal alanine of ribosomal protein bS18.</text>
</comment>
<feature type="binding site" evidence="1">
    <location>
        <begin position="69"/>
        <end position="71"/>
    </location>
    <ligand>
        <name>acetyl-CoA</name>
        <dbReference type="ChEBI" id="CHEBI:57288"/>
    </ligand>
</feature>
<keyword evidence="1" id="KW-0012">Acyltransferase</keyword>
<dbReference type="PROSITE" id="PS51186">
    <property type="entry name" value="GNAT"/>
    <property type="match status" value="1"/>
</dbReference>
<dbReference type="InterPro" id="IPR043690">
    <property type="entry name" value="RimI"/>
</dbReference>
<dbReference type="RefSeq" id="WP_126598265.1">
    <property type="nucleotide sequence ID" value="NZ_LR134510.1"/>
</dbReference>
<evidence type="ECO:0000256" key="1">
    <source>
        <dbReference type="HAMAP-Rule" id="MF_02210"/>
    </source>
</evidence>
<gene>
    <name evidence="1 4" type="primary">rimI</name>
    <name evidence="4" type="ORF">NCTC12871_00259</name>
</gene>
<comment type="caution">
    <text evidence="1">Lacks conserved residue(s) required for the propagation of feature annotation.</text>
</comment>
<dbReference type="InterPro" id="IPR050276">
    <property type="entry name" value="MshD_Acetyltransferase"/>
</dbReference>
<dbReference type="OrthoDB" id="9796919at2"/>
<dbReference type="SUPFAM" id="SSF55729">
    <property type="entry name" value="Acyl-CoA N-acyltransferases (Nat)"/>
    <property type="match status" value="1"/>
</dbReference>
<organism evidence="4 5">
    <name type="scientific">Actinobacillus delphinicola</name>
    <dbReference type="NCBI Taxonomy" id="51161"/>
    <lineage>
        <taxon>Bacteria</taxon>
        <taxon>Pseudomonadati</taxon>
        <taxon>Pseudomonadota</taxon>
        <taxon>Gammaproteobacteria</taxon>
        <taxon>Pasteurellales</taxon>
        <taxon>Pasteurellaceae</taxon>
        <taxon>Actinobacillus</taxon>
    </lineage>
</organism>
<comment type="similarity">
    <text evidence="1 2">Belongs to the acetyltransferase family. RimI subfamily.</text>
</comment>
<dbReference type="HAMAP" id="MF_02210">
    <property type="entry name" value="RimI"/>
    <property type="match status" value="1"/>
</dbReference>
<dbReference type="NCBIfam" id="NF007025">
    <property type="entry name" value="PRK09491.1"/>
    <property type="match status" value="1"/>
</dbReference>
<feature type="binding site" evidence="1">
    <location>
        <position position="108"/>
    </location>
    <ligand>
        <name>acetyl-CoA</name>
        <dbReference type="ChEBI" id="CHEBI:57288"/>
    </ligand>
</feature>
<dbReference type="PANTHER" id="PTHR43617">
    <property type="entry name" value="L-AMINO ACID N-ACETYLTRANSFERASE"/>
    <property type="match status" value="1"/>
</dbReference>
<dbReference type="AlphaFoldDB" id="A0A448TS74"/>
<dbReference type="Proteomes" id="UP000279799">
    <property type="component" value="Chromosome"/>
</dbReference>
<comment type="catalytic activity">
    <reaction evidence="1 2">
        <text>N-terminal L-alanyl-[ribosomal protein bS18] + acetyl-CoA = N-terminal N(alpha)-acetyl-L-alanyl-[ribosomal protein bS18] + CoA + H(+)</text>
        <dbReference type="Rhea" id="RHEA:43756"/>
        <dbReference type="Rhea" id="RHEA-COMP:10676"/>
        <dbReference type="Rhea" id="RHEA-COMP:10677"/>
        <dbReference type="ChEBI" id="CHEBI:15378"/>
        <dbReference type="ChEBI" id="CHEBI:57287"/>
        <dbReference type="ChEBI" id="CHEBI:57288"/>
        <dbReference type="ChEBI" id="CHEBI:64718"/>
        <dbReference type="ChEBI" id="CHEBI:83683"/>
        <dbReference type="EC" id="2.3.1.266"/>
    </reaction>
</comment>
<dbReference type="GO" id="GO:0005737">
    <property type="term" value="C:cytoplasm"/>
    <property type="evidence" value="ECO:0007669"/>
    <property type="project" value="UniProtKB-SubCell"/>
</dbReference>
<reference evidence="4 5" key="1">
    <citation type="submission" date="2018-12" db="EMBL/GenBank/DDBJ databases">
        <authorList>
            <consortium name="Pathogen Informatics"/>
        </authorList>
    </citation>
    <scope>NUCLEOTIDE SEQUENCE [LARGE SCALE GENOMIC DNA]</scope>
    <source>
        <strain evidence="4 5">NCTC12871</strain>
    </source>
</reference>
<name>A0A448TS74_9PAST</name>
<dbReference type="InterPro" id="IPR016181">
    <property type="entry name" value="Acyl_CoA_acyltransferase"/>
</dbReference>
<dbReference type="EC" id="2.3.1.266" evidence="1 2"/>
<evidence type="ECO:0000259" key="3">
    <source>
        <dbReference type="PROSITE" id="PS51186"/>
    </source>
</evidence>
<protein>
    <recommendedName>
        <fullName evidence="1 2">[Ribosomal protein bS18]-alanine N-acetyltransferase</fullName>
        <ecNumber evidence="1 2">2.3.1.266</ecNumber>
    </recommendedName>
</protein>
<sequence length="149" mass="17070">MLEIRELKEEDMEQIFSIEEKAHLVPWSLGILKNSQGKNYCNLLLKDDENPVGFAICQKVLDEATLLNIAIDPVAQQHGNGTFLLNALLKRLKDEGIVTVWLEVRVTNEKAIHLYKKLQFEEKGKRKNYYPLPDGGREDAFVMARDLTS</sequence>
<keyword evidence="1 2" id="KW-0963">Cytoplasm</keyword>
<dbReference type="EMBL" id="LR134510">
    <property type="protein sequence ID" value="VEJ08842.1"/>
    <property type="molecule type" value="Genomic_DNA"/>
</dbReference>
<dbReference type="GO" id="GO:0008999">
    <property type="term" value="F:protein-N-terminal-alanine acetyltransferase activity"/>
    <property type="evidence" value="ECO:0007669"/>
    <property type="project" value="UniProtKB-UniRule"/>
</dbReference>
<feature type="domain" description="N-acetyltransferase" evidence="3">
    <location>
        <begin position="2"/>
        <end position="148"/>
    </location>
</feature>
<evidence type="ECO:0000256" key="2">
    <source>
        <dbReference type="RuleBase" id="RU363094"/>
    </source>
</evidence>
<feature type="active site" description="Proton donor" evidence="1">
    <location>
        <position position="115"/>
    </location>
</feature>
<keyword evidence="5" id="KW-1185">Reference proteome</keyword>